<evidence type="ECO:0000256" key="1">
    <source>
        <dbReference type="SAM" id="Phobius"/>
    </source>
</evidence>
<keyword evidence="1" id="KW-0472">Membrane</keyword>
<keyword evidence="1" id="KW-0812">Transmembrane</keyword>
<organism evidence="2">
    <name type="scientific">Mycobacterium sp. (strain JLS)</name>
    <dbReference type="NCBI Taxonomy" id="164757"/>
    <lineage>
        <taxon>Bacteria</taxon>
        <taxon>Bacillati</taxon>
        <taxon>Actinomycetota</taxon>
        <taxon>Actinomycetes</taxon>
        <taxon>Mycobacteriales</taxon>
        <taxon>Mycobacteriaceae</taxon>
        <taxon>Mycobacterium</taxon>
    </lineage>
</organism>
<reference evidence="2" key="1">
    <citation type="submission" date="2007-02" db="EMBL/GenBank/DDBJ databases">
        <title>Complete sequence of Mycobacterium sp. JLS.</title>
        <authorList>
            <consortium name="US DOE Joint Genome Institute"/>
            <person name="Copeland A."/>
            <person name="Lucas S."/>
            <person name="Lapidus A."/>
            <person name="Barry K."/>
            <person name="Detter J.C."/>
            <person name="Glavina del Rio T."/>
            <person name="Hammon N."/>
            <person name="Israni S."/>
            <person name="Dalin E."/>
            <person name="Tice H."/>
            <person name="Pitluck S."/>
            <person name="Chain P."/>
            <person name="Malfatti S."/>
            <person name="Shin M."/>
            <person name="Vergez L."/>
            <person name="Schmutz J."/>
            <person name="Larimer F."/>
            <person name="Land M."/>
            <person name="Hauser L."/>
            <person name="Kyrpides N."/>
            <person name="Mikhailova N."/>
            <person name="Miller C.D."/>
            <person name="Anderson A.J."/>
            <person name="Sims R.C."/>
            <person name="Richardson P."/>
        </authorList>
    </citation>
    <scope>NUCLEOTIDE SEQUENCE [LARGE SCALE GENOMIC DNA]</scope>
    <source>
        <strain evidence="2">JLS</strain>
    </source>
</reference>
<dbReference type="AlphaFoldDB" id="A0A5Q5CHI0"/>
<accession>A0A5Q5CHI0</accession>
<proteinExistence type="predicted"/>
<sequence length="240" mass="25413">MWTTVLLLGLTVSIEPTRLGLIALLLTRPRPVRHLIVFQITGLTISLSVGLTVLFVFHHSFLGNSDISPAPLQIAFGVVVLLLAAVLASNVPLNRFSRQKVPAAGGADVAAVEDVLPSPTSRRARLLQRVRRFARGESSALSASIGAATAMPSIDYFALLAIIIASKAPALEQAVALLTFLLLAGAGASLPLLSFIVAPARTRIWVQELSSWVRNRTRKQAGLFVGVVGAILIAIGVYGL</sequence>
<protein>
    <recommendedName>
        <fullName evidence="3">GAP family protein</fullName>
    </recommendedName>
</protein>
<gene>
    <name evidence="2" type="ordered locus">Mjls_3102</name>
</gene>
<feature type="transmembrane region" description="Helical" evidence="1">
    <location>
        <begin position="221"/>
        <end position="239"/>
    </location>
</feature>
<dbReference type="InterPro" id="IPR021315">
    <property type="entry name" value="Gap/Sap"/>
</dbReference>
<feature type="transmembrane region" description="Helical" evidence="1">
    <location>
        <begin position="141"/>
        <end position="165"/>
    </location>
</feature>
<dbReference type="EMBL" id="CP000580">
    <property type="protein sequence ID" value="ABN98881.1"/>
    <property type="molecule type" value="Genomic_DNA"/>
</dbReference>
<feature type="transmembrane region" description="Helical" evidence="1">
    <location>
        <begin position="6"/>
        <end position="26"/>
    </location>
</feature>
<feature type="transmembrane region" description="Helical" evidence="1">
    <location>
        <begin position="70"/>
        <end position="91"/>
    </location>
</feature>
<evidence type="ECO:0008006" key="3">
    <source>
        <dbReference type="Google" id="ProtNLM"/>
    </source>
</evidence>
<name>A0A5Q5CHI0_MYCSJ</name>
<feature type="transmembrane region" description="Helical" evidence="1">
    <location>
        <begin position="177"/>
        <end position="200"/>
    </location>
</feature>
<evidence type="ECO:0000313" key="2">
    <source>
        <dbReference type="EMBL" id="ABN98881.1"/>
    </source>
</evidence>
<dbReference type="KEGG" id="mjl:Mjls_3102"/>
<keyword evidence="1" id="KW-1133">Transmembrane helix</keyword>
<feature type="transmembrane region" description="Helical" evidence="1">
    <location>
        <begin position="35"/>
        <end position="58"/>
    </location>
</feature>
<dbReference type="Pfam" id="PF11139">
    <property type="entry name" value="SfLAP"/>
    <property type="match status" value="1"/>
</dbReference>